<keyword evidence="3" id="KW-0479">Metal-binding</keyword>
<dbReference type="InterPro" id="IPR036010">
    <property type="entry name" value="2Fe-2S_ferredoxin-like_sf"/>
</dbReference>
<dbReference type="InterPro" id="IPR008333">
    <property type="entry name" value="Cbr1-like_FAD-bd_dom"/>
</dbReference>
<keyword evidence="2" id="KW-0285">Flavoprotein</keyword>
<protein>
    <submittedName>
        <fullName evidence="9">2Fe-2S iron-sulfur cluster-binding protein</fullName>
    </submittedName>
</protein>
<dbReference type="InterPro" id="IPR039261">
    <property type="entry name" value="FNR_nucleotide-bd"/>
</dbReference>
<dbReference type="PRINTS" id="PR00371">
    <property type="entry name" value="FPNCR"/>
</dbReference>
<dbReference type="PROSITE" id="PS51085">
    <property type="entry name" value="2FE2S_FER_2"/>
    <property type="match status" value="1"/>
</dbReference>
<organism evidence="9 10">
    <name type="scientific">Janibacter alittae</name>
    <dbReference type="NCBI Taxonomy" id="3115209"/>
    <lineage>
        <taxon>Bacteria</taxon>
        <taxon>Bacillati</taxon>
        <taxon>Actinomycetota</taxon>
        <taxon>Actinomycetes</taxon>
        <taxon>Micrococcales</taxon>
        <taxon>Intrasporangiaceae</taxon>
        <taxon>Janibacter</taxon>
    </lineage>
</organism>
<evidence type="ECO:0000256" key="6">
    <source>
        <dbReference type="ARBA" id="ARBA00023014"/>
    </source>
</evidence>
<evidence type="ECO:0000313" key="9">
    <source>
        <dbReference type="EMBL" id="WXB76453.1"/>
    </source>
</evidence>
<evidence type="ECO:0000256" key="1">
    <source>
        <dbReference type="ARBA" id="ARBA00022448"/>
    </source>
</evidence>
<feature type="domain" description="FAD-binding FR-type" evidence="8">
    <location>
        <begin position="103"/>
        <end position="211"/>
    </location>
</feature>
<accession>A0ABZ2MHF5</accession>
<evidence type="ECO:0000256" key="2">
    <source>
        <dbReference type="ARBA" id="ARBA00022630"/>
    </source>
</evidence>
<sequence length="369" mass="40716">MSTYTITVEPVGREVECDEDQTILDACLRAGVWLPHSCTHGTCATCKVDKLDGEVDLGEASTFALMDFERDEGKLLTCCAKPREDVTIEADLDVDEDLEVHPVQDFTGTVLVLEDIAEQTKRLVVELDREIGFNAGQYMKFTVPAATVDGAEVGEVDRTWSIASPPGETTRLEFHIRNVTGGRGTDGWVFASLAEGDQVRLSGPYGRFVLKTSDDKHAILVGGGTGVAPLKSMVRHALEAGEYDGDLTLYAGGRTRAWLYDVATFRELEEQYEEFTYRPCLSDETPEEVEASGDDPHAYAYGMVTDVIESDHERLGGCRGYLCGPPAMVDAALKTLMSRRLFPRDIFREDFFDESDKNSSGLKSPLIKR</sequence>
<keyword evidence="4" id="KW-0274">FAD</keyword>
<evidence type="ECO:0000259" key="7">
    <source>
        <dbReference type="PROSITE" id="PS51085"/>
    </source>
</evidence>
<dbReference type="PROSITE" id="PS00197">
    <property type="entry name" value="2FE2S_FER_1"/>
    <property type="match status" value="1"/>
</dbReference>
<dbReference type="Pfam" id="PF00111">
    <property type="entry name" value="Fer2"/>
    <property type="match status" value="1"/>
</dbReference>
<dbReference type="PANTHER" id="PTHR43644">
    <property type="entry name" value="NA(+)-TRANSLOCATING NADH-QUINONE REDUCTASE SUBUNIT"/>
    <property type="match status" value="1"/>
</dbReference>
<dbReference type="PANTHER" id="PTHR43644:SF1">
    <property type="entry name" value="NAD(P)H-FLAVIN REDUCTASE"/>
    <property type="match status" value="1"/>
</dbReference>
<dbReference type="EMBL" id="CP144913">
    <property type="protein sequence ID" value="WXB76453.1"/>
    <property type="molecule type" value="Genomic_DNA"/>
</dbReference>
<keyword evidence="5" id="KW-0408">Iron</keyword>
<feature type="domain" description="2Fe-2S ferredoxin-type" evidence="7">
    <location>
        <begin position="4"/>
        <end position="94"/>
    </location>
</feature>
<dbReference type="Pfam" id="PF00970">
    <property type="entry name" value="FAD_binding_6"/>
    <property type="match status" value="1"/>
</dbReference>
<name>A0ABZ2MHF5_9MICO</name>
<evidence type="ECO:0000313" key="10">
    <source>
        <dbReference type="Proteomes" id="UP001382727"/>
    </source>
</evidence>
<dbReference type="RefSeq" id="WP_338749442.1">
    <property type="nucleotide sequence ID" value="NZ_CP144913.1"/>
</dbReference>
<dbReference type="SUPFAM" id="SSF63380">
    <property type="entry name" value="Riboflavin synthase domain-like"/>
    <property type="match status" value="1"/>
</dbReference>
<dbReference type="SUPFAM" id="SSF54292">
    <property type="entry name" value="2Fe-2S ferredoxin-like"/>
    <property type="match status" value="1"/>
</dbReference>
<evidence type="ECO:0000259" key="8">
    <source>
        <dbReference type="PROSITE" id="PS51384"/>
    </source>
</evidence>
<evidence type="ECO:0000256" key="3">
    <source>
        <dbReference type="ARBA" id="ARBA00022714"/>
    </source>
</evidence>
<dbReference type="CDD" id="cd00207">
    <property type="entry name" value="fer2"/>
    <property type="match status" value="1"/>
</dbReference>
<keyword evidence="10" id="KW-1185">Reference proteome</keyword>
<dbReference type="InterPro" id="IPR012675">
    <property type="entry name" value="Beta-grasp_dom_sf"/>
</dbReference>
<keyword evidence="3" id="KW-0001">2Fe-2S</keyword>
<dbReference type="Gene3D" id="3.40.50.80">
    <property type="entry name" value="Nucleotide-binding domain of ferredoxin-NADP reductase (FNR) module"/>
    <property type="match status" value="1"/>
</dbReference>
<dbReference type="Gene3D" id="2.40.30.10">
    <property type="entry name" value="Translation factors"/>
    <property type="match status" value="1"/>
</dbReference>
<dbReference type="Pfam" id="PF00175">
    <property type="entry name" value="NAD_binding_1"/>
    <property type="match status" value="1"/>
</dbReference>
<proteinExistence type="predicted"/>
<keyword evidence="6" id="KW-0411">Iron-sulfur</keyword>
<dbReference type="PRINTS" id="PR00406">
    <property type="entry name" value="CYTB5RDTASE"/>
</dbReference>
<dbReference type="InterPro" id="IPR001433">
    <property type="entry name" value="OxRdtase_FAD/NAD-bd"/>
</dbReference>
<dbReference type="PROSITE" id="PS51384">
    <property type="entry name" value="FAD_FR"/>
    <property type="match status" value="1"/>
</dbReference>
<dbReference type="InterPro" id="IPR001709">
    <property type="entry name" value="Flavoprot_Pyr_Nucl_cyt_Rdtase"/>
</dbReference>
<dbReference type="InterPro" id="IPR017938">
    <property type="entry name" value="Riboflavin_synthase-like_b-brl"/>
</dbReference>
<keyword evidence="1" id="KW-0813">Transport</keyword>
<gene>
    <name evidence="9" type="ORF">V1351_16140</name>
</gene>
<dbReference type="InterPro" id="IPR017927">
    <property type="entry name" value="FAD-bd_FR_type"/>
</dbReference>
<dbReference type="Gene3D" id="3.10.20.30">
    <property type="match status" value="1"/>
</dbReference>
<evidence type="ECO:0000256" key="5">
    <source>
        <dbReference type="ARBA" id="ARBA00023004"/>
    </source>
</evidence>
<reference evidence="9 10" key="1">
    <citation type="submission" date="2024-02" db="EMBL/GenBank/DDBJ databases">
        <title>Janibacter sp. nov., isolated from gut of marine sandworm.</title>
        <authorList>
            <person name="Kim B."/>
            <person name="Jun M.O."/>
            <person name="Shin N.-R."/>
        </authorList>
    </citation>
    <scope>NUCLEOTIDE SEQUENCE [LARGE SCALE GENOMIC DNA]</scope>
    <source>
        <strain evidence="9 10">A1S7</strain>
    </source>
</reference>
<dbReference type="InterPro" id="IPR006058">
    <property type="entry name" value="2Fe2S_fd_BS"/>
</dbReference>
<dbReference type="Proteomes" id="UP001382727">
    <property type="component" value="Chromosome"/>
</dbReference>
<dbReference type="SUPFAM" id="SSF52343">
    <property type="entry name" value="Ferredoxin reductase-like, C-terminal NADP-linked domain"/>
    <property type="match status" value="1"/>
</dbReference>
<evidence type="ECO:0000256" key="4">
    <source>
        <dbReference type="ARBA" id="ARBA00022827"/>
    </source>
</evidence>
<dbReference type="InterPro" id="IPR001041">
    <property type="entry name" value="2Fe-2S_ferredoxin-type"/>
</dbReference>